<comment type="caution">
    <text evidence="11">The sequence shown here is derived from an EMBL/GenBank/DDBJ whole genome shotgun (WGS) entry which is preliminary data.</text>
</comment>
<dbReference type="InterPro" id="IPR017938">
    <property type="entry name" value="Riboflavin_synthase-like_b-brl"/>
</dbReference>
<dbReference type="Pfam" id="PF00175">
    <property type="entry name" value="NAD_binding_1"/>
    <property type="match status" value="1"/>
</dbReference>
<dbReference type="SUPFAM" id="SSF52343">
    <property type="entry name" value="Ferredoxin reductase-like, C-terminal NADP-linked domain"/>
    <property type="match status" value="1"/>
</dbReference>
<dbReference type="eggNOG" id="COG1018">
    <property type="taxonomic scope" value="Bacteria"/>
</dbReference>
<keyword evidence="6" id="KW-0560">Oxidoreductase</keyword>
<dbReference type="InterPro" id="IPR039261">
    <property type="entry name" value="FNR_nucleotide-bd"/>
</dbReference>
<evidence type="ECO:0000256" key="5">
    <source>
        <dbReference type="ARBA" id="ARBA00022827"/>
    </source>
</evidence>
<dbReference type="PANTHER" id="PTHR47354">
    <property type="entry name" value="NADH OXIDOREDUCTASE HCR"/>
    <property type="match status" value="1"/>
</dbReference>
<dbReference type="InterPro" id="IPR017927">
    <property type="entry name" value="FAD-bd_FR_type"/>
</dbReference>
<keyword evidence="3" id="KW-0001">2Fe-2S</keyword>
<evidence type="ECO:0000256" key="2">
    <source>
        <dbReference type="ARBA" id="ARBA00022630"/>
    </source>
</evidence>
<evidence type="ECO:0000313" key="11">
    <source>
        <dbReference type="EMBL" id="KEO75171.1"/>
    </source>
</evidence>
<dbReference type="GO" id="GO:0050660">
    <property type="term" value="F:flavin adenine dinucleotide binding"/>
    <property type="evidence" value="ECO:0007669"/>
    <property type="project" value="TreeGrafter"/>
</dbReference>
<evidence type="ECO:0000313" key="12">
    <source>
        <dbReference type="Proteomes" id="UP000027821"/>
    </source>
</evidence>
<organism evidence="11 12">
    <name type="scientific">Anditalea andensis</name>
    <dbReference type="NCBI Taxonomy" id="1048983"/>
    <lineage>
        <taxon>Bacteria</taxon>
        <taxon>Pseudomonadati</taxon>
        <taxon>Bacteroidota</taxon>
        <taxon>Cytophagia</taxon>
        <taxon>Cytophagales</taxon>
        <taxon>Cytophagaceae</taxon>
        <taxon>Anditalea</taxon>
    </lineage>
</organism>
<dbReference type="EMBL" id="JMIH01000014">
    <property type="protein sequence ID" value="KEO75171.1"/>
    <property type="molecule type" value="Genomic_DNA"/>
</dbReference>
<dbReference type="Proteomes" id="UP000027821">
    <property type="component" value="Unassembled WGS sequence"/>
</dbReference>
<dbReference type="PROSITE" id="PS00197">
    <property type="entry name" value="2FE2S_FER_1"/>
    <property type="match status" value="1"/>
</dbReference>
<dbReference type="InterPro" id="IPR001709">
    <property type="entry name" value="Flavoprot_Pyr_Nucl_cyt_Rdtase"/>
</dbReference>
<dbReference type="PROSITE" id="PS51085">
    <property type="entry name" value="2FE2S_FER_2"/>
    <property type="match status" value="1"/>
</dbReference>
<keyword evidence="7" id="KW-0408">Iron</keyword>
<protein>
    <submittedName>
        <fullName evidence="11">Oxidoreductase</fullName>
    </submittedName>
</protein>
<feature type="domain" description="2Fe-2S ferredoxin-type" evidence="9">
    <location>
        <begin position="280"/>
        <end position="368"/>
    </location>
</feature>
<dbReference type="InterPro" id="IPR001041">
    <property type="entry name" value="2Fe-2S_ferredoxin-type"/>
</dbReference>
<dbReference type="Gene3D" id="2.40.30.10">
    <property type="entry name" value="Translation factors"/>
    <property type="match status" value="1"/>
</dbReference>
<dbReference type="AlphaFoldDB" id="A0A074KYX8"/>
<dbReference type="InterPro" id="IPR001433">
    <property type="entry name" value="OxRdtase_FAD/NAD-bd"/>
</dbReference>
<keyword evidence="5" id="KW-0274">FAD</keyword>
<dbReference type="PANTHER" id="PTHR47354:SF8">
    <property type="entry name" value="1,2-PHENYLACETYL-COA EPOXIDASE, SUBUNIT E"/>
    <property type="match status" value="1"/>
</dbReference>
<dbReference type="GO" id="GO:0046872">
    <property type="term" value="F:metal ion binding"/>
    <property type="evidence" value="ECO:0007669"/>
    <property type="project" value="UniProtKB-KW"/>
</dbReference>
<dbReference type="CDD" id="cd00207">
    <property type="entry name" value="fer2"/>
    <property type="match status" value="1"/>
</dbReference>
<dbReference type="InterPro" id="IPR008333">
    <property type="entry name" value="Cbr1-like_FAD-bd_dom"/>
</dbReference>
<dbReference type="InterPro" id="IPR036010">
    <property type="entry name" value="2Fe-2S_ferredoxin-like_sf"/>
</dbReference>
<evidence type="ECO:0000256" key="6">
    <source>
        <dbReference type="ARBA" id="ARBA00023002"/>
    </source>
</evidence>
<dbReference type="InterPro" id="IPR050415">
    <property type="entry name" value="MRET"/>
</dbReference>
<evidence type="ECO:0000256" key="1">
    <source>
        <dbReference type="ARBA" id="ARBA00001974"/>
    </source>
</evidence>
<dbReference type="PROSITE" id="PS51384">
    <property type="entry name" value="FAD_FR"/>
    <property type="match status" value="1"/>
</dbReference>
<keyword evidence="2" id="KW-0285">Flavoprotein</keyword>
<keyword evidence="8" id="KW-0411">Iron-sulfur</keyword>
<feature type="domain" description="FAD-binding FR-type" evidence="10">
    <location>
        <begin position="16"/>
        <end position="118"/>
    </location>
</feature>
<comment type="cofactor">
    <cofactor evidence="1">
        <name>FAD</name>
        <dbReference type="ChEBI" id="CHEBI:57692"/>
    </cofactor>
</comment>
<evidence type="ECO:0000259" key="9">
    <source>
        <dbReference type="PROSITE" id="PS51085"/>
    </source>
</evidence>
<dbReference type="PRINTS" id="PR00371">
    <property type="entry name" value="FPNCR"/>
</dbReference>
<evidence type="ECO:0000256" key="4">
    <source>
        <dbReference type="ARBA" id="ARBA00022723"/>
    </source>
</evidence>
<dbReference type="Gene3D" id="3.40.50.80">
    <property type="entry name" value="Nucleotide-binding domain of ferredoxin-NADP reductase (FNR) module"/>
    <property type="match status" value="1"/>
</dbReference>
<dbReference type="SUPFAM" id="SSF54292">
    <property type="entry name" value="2Fe-2S ferredoxin-like"/>
    <property type="match status" value="1"/>
</dbReference>
<dbReference type="CDD" id="cd06214">
    <property type="entry name" value="PA_degradation_oxidoreductase_like"/>
    <property type="match status" value="1"/>
</dbReference>
<evidence type="ECO:0000256" key="8">
    <source>
        <dbReference type="ARBA" id="ARBA00023014"/>
    </source>
</evidence>
<evidence type="ECO:0000256" key="7">
    <source>
        <dbReference type="ARBA" id="ARBA00023004"/>
    </source>
</evidence>
<dbReference type="SUPFAM" id="SSF63380">
    <property type="entry name" value="Riboflavin synthase domain-like"/>
    <property type="match status" value="1"/>
</dbReference>
<sequence length="368" mass="40959">MFNIFKRKKEEPKKNSYYASLKVREVVKETSDTVTIFFEQPEPFLEYKPGQFLTLILEINGKEERRSYSLCTSPYVDPYPGVTVKRIKGGVVSNYLNDHIHPGKTVNILKPMGNFTTDFHSKNKNHFVMITGGSGITPIMGITKSVLINEPNSKITLLYCSRSEHEIIFDKQLDQLAAAHPDRLEVLMNITKPGPDWTGLKGRIDAAKIKETLAKSASAETTTTKYFICGPEGLMDIAKETLHGMNVPQEDIIKESFYTAASENAGDPDAQGSDRPFLTREVTVILQGQEYSYAVSPDKTILEAGLDENLDMPYSCQSGLCTACMGRLLSGEVKMDEDAGLSDNEKKEGFILCCVSRPMSADIKIKIE</sequence>
<dbReference type="PRINTS" id="PR00406">
    <property type="entry name" value="CYTB5RDTASE"/>
</dbReference>
<dbReference type="InterPro" id="IPR012675">
    <property type="entry name" value="Beta-grasp_dom_sf"/>
</dbReference>
<dbReference type="GO" id="GO:0016491">
    <property type="term" value="F:oxidoreductase activity"/>
    <property type="evidence" value="ECO:0007669"/>
    <property type="project" value="UniProtKB-KW"/>
</dbReference>
<dbReference type="OrthoDB" id="9789468at2"/>
<dbReference type="GO" id="GO:0051537">
    <property type="term" value="F:2 iron, 2 sulfur cluster binding"/>
    <property type="evidence" value="ECO:0007669"/>
    <property type="project" value="UniProtKB-KW"/>
</dbReference>
<reference evidence="11 12" key="1">
    <citation type="submission" date="2014-04" db="EMBL/GenBank/DDBJ databases">
        <title>Characterization and application of a salt tolerant electro-active bacterium.</title>
        <authorList>
            <person name="Yang L."/>
            <person name="Wei S."/>
            <person name="Tay Q.X.M."/>
        </authorList>
    </citation>
    <scope>NUCLEOTIDE SEQUENCE [LARGE SCALE GENOMIC DNA]</scope>
    <source>
        <strain evidence="11 12">LY1</strain>
    </source>
</reference>
<dbReference type="Gene3D" id="3.10.20.30">
    <property type="match status" value="1"/>
</dbReference>
<dbReference type="InterPro" id="IPR006058">
    <property type="entry name" value="2Fe2S_fd_BS"/>
</dbReference>
<dbReference type="RefSeq" id="WP_035071801.1">
    <property type="nucleotide sequence ID" value="NZ_JMIH01000014.1"/>
</dbReference>
<dbReference type="Pfam" id="PF00970">
    <property type="entry name" value="FAD_binding_6"/>
    <property type="match status" value="1"/>
</dbReference>
<dbReference type="STRING" id="1048983.EL17_05745"/>
<proteinExistence type="predicted"/>
<evidence type="ECO:0000256" key="3">
    <source>
        <dbReference type="ARBA" id="ARBA00022714"/>
    </source>
</evidence>
<keyword evidence="12" id="KW-1185">Reference proteome</keyword>
<dbReference type="Pfam" id="PF00111">
    <property type="entry name" value="Fer2"/>
    <property type="match status" value="1"/>
</dbReference>
<keyword evidence="4" id="KW-0479">Metal-binding</keyword>
<evidence type="ECO:0000259" key="10">
    <source>
        <dbReference type="PROSITE" id="PS51384"/>
    </source>
</evidence>
<gene>
    <name evidence="11" type="ORF">EL17_05745</name>
</gene>
<accession>A0A074KYX8</accession>
<name>A0A074KYX8_9BACT</name>